<dbReference type="Proteomes" id="UP001596403">
    <property type="component" value="Unassembled WGS sequence"/>
</dbReference>
<organism evidence="2 3">
    <name type="scientific">Sulfitobacter profundi</name>
    <dbReference type="NCBI Taxonomy" id="2679961"/>
    <lineage>
        <taxon>Bacteria</taxon>
        <taxon>Pseudomonadati</taxon>
        <taxon>Pseudomonadota</taxon>
        <taxon>Alphaproteobacteria</taxon>
        <taxon>Rhodobacterales</taxon>
        <taxon>Roseobacteraceae</taxon>
        <taxon>Sulfitobacter</taxon>
    </lineage>
</organism>
<reference evidence="3" key="1">
    <citation type="journal article" date="2019" name="Int. J. Syst. Evol. Microbiol.">
        <title>The Global Catalogue of Microorganisms (GCM) 10K type strain sequencing project: providing services to taxonomists for standard genome sequencing and annotation.</title>
        <authorList>
            <consortium name="The Broad Institute Genomics Platform"/>
            <consortium name="The Broad Institute Genome Sequencing Center for Infectious Disease"/>
            <person name="Wu L."/>
            <person name="Ma J."/>
        </authorList>
    </citation>
    <scope>NUCLEOTIDE SEQUENCE [LARGE SCALE GENOMIC DNA]</scope>
    <source>
        <strain evidence="3">NBRC 111368</strain>
    </source>
</reference>
<feature type="domain" description="Flavodoxin" evidence="1">
    <location>
        <begin position="4"/>
        <end position="143"/>
    </location>
</feature>
<evidence type="ECO:0000313" key="2">
    <source>
        <dbReference type="EMBL" id="MFC6643545.1"/>
    </source>
</evidence>
<evidence type="ECO:0000313" key="3">
    <source>
        <dbReference type="Proteomes" id="UP001596403"/>
    </source>
</evidence>
<dbReference type="PANTHER" id="PTHR38030">
    <property type="entry name" value="PROTOPORPHYRINOGEN IX DEHYDROGENASE [MENAQUINONE]"/>
    <property type="match status" value="1"/>
</dbReference>
<dbReference type="SUPFAM" id="SSF52218">
    <property type="entry name" value="Flavoproteins"/>
    <property type="match status" value="1"/>
</dbReference>
<dbReference type="PANTHER" id="PTHR38030:SF2">
    <property type="entry name" value="PROTOPORPHYRINOGEN IX DEHYDROGENASE [QUINONE]"/>
    <property type="match status" value="1"/>
</dbReference>
<sequence>MHILIAYSTTEGQSSKIAQFAADQLARKGHETTVLDLDETGNMPVLTAVQSVILVGSVHERRHSPALETFMQARRAWLSLRPVLLISVSLSAAFKRGREEAEEYVIETQMRTGFTPDEVVLAAGAVKPNSYDYFAKSVVRFVVLNDREFEMGTSDHEFTDWEVLSDRLEGFTAAPLGRTA</sequence>
<gene>
    <name evidence="2" type="ORF">ACFQAU_19360</name>
</gene>
<dbReference type="InterPro" id="IPR052200">
    <property type="entry name" value="Protoporphyrinogen_IX_DH"/>
</dbReference>
<accession>A0ABW1Z3L7</accession>
<protein>
    <submittedName>
        <fullName evidence="2">Flavodoxin domain-containing protein</fullName>
    </submittedName>
</protein>
<dbReference type="Pfam" id="PF12724">
    <property type="entry name" value="Flavodoxin_5"/>
    <property type="match status" value="1"/>
</dbReference>
<name>A0ABW1Z3L7_9RHOB</name>
<comment type="caution">
    <text evidence="2">The sequence shown here is derived from an EMBL/GenBank/DDBJ whole genome shotgun (WGS) entry which is preliminary data.</text>
</comment>
<dbReference type="InterPro" id="IPR029039">
    <property type="entry name" value="Flavoprotein-like_sf"/>
</dbReference>
<keyword evidence="3" id="KW-1185">Reference proteome</keyword>
<dbReference type="RefSeq" id="WP_165935598.1">
    <property type="nucleotide sequence ID" value="NZ_JBHSWA010000003.1"/>
</dbReference>
<dbReference type="Gene3D" id="3.40.50.360">
    <property type="match status" value="1"/>
</dbReference>
<evidence type="ECO:0000259" key="1">
    <source>
        <dbReference type="Pfam" id="PF12724"/>
    </source>
</evidence>
<proteinExistence type="predicted"/>
<dbReference type="EMBL" id="JBHSWA010000003">
    <property type="protein sequence ID" value="MFC6643545.1"/>
    <property type="molecule type" value="Genomic_DNA"/>
</dbReference>
<dbReference type="InterPro" id="IPR026816">
    <property type="entry name" value="Flavodoxin_dom"/>
</dbReference>